<feature type="transmembrane region" description="Helical" evidence="2">
    <location>
        <begin position="237"/>
        <end position="256"/>
    </location>
</feature>
<feature type="transmembrane region" description="Helical" evidence="2">
    <location>
        <begin position="52"/>
        <end position="71"/>
    </location>
</feature>
<dbReference type="NCBIfam" id="TIGR00341">
    <property type="entry name" value="TIGR00341 family protein"/>
    <property type="match status" value="1"/>
</dbReference>
<keyword evidence="2" id="KW-0472">Membrane</keyword>
<sequence>MPERVHRPAIRTLRRLSGVLSVNRGNWQWLDQKPLPLKILNRSLWRTAEPSFNYYIMLFLSSVIATLGLLAGSTAAIIGAMIVAPLMGPIVGMAFAITMGNRRLLKRAGLSVATGALLTIGTAYLLCQIVGINTLNPEILERTRPTLLDLAIGLAAGAAGSFGKTRREVADALPGVAIAVALVPPLSVIGIGLAFGDSSIFFGSSLLFLTNLAGIVLSGGLVFIWQDYGSMKRARKGLTASTATVLLLGVPLGFAMKDLIIEERARTLVGRLIREETLTFSETDIRRLRVAAVDGALQIDLEVAAPEGSIARNQIELVHQFLEKELSRNIVLDVNVLAVEGFEIGTTDELNNKKQSEKGEADRTDVEQSEVEPEG</sequence>
<feature type="transmembrane region" description="Helical" evidence="2">
    <location>
        <begin position="146"/>
        <end position="163"/>
    </location>
</feature>
<dbReference type="Pfam" id="PF04087">
    <property type="entry name" value="DUF389"/>
    <property type="match status" value="1"/>
</dbReference>
<feature type="compositionally biased region" description="Basic and acidic residues" evidence="1">
    <location>
        <begin position="350"/>
        <end position="366"/>
    </location>
</feature>
<reference evidence="4" key="1">
    <citation type="submission" date="2018-04" db="EMBL/GenBank/DDBJ databases">
        <authorList>
            <person name="Cornet L."/>
        </authorList>
    </citation>
    <scope>NUCLEOTIDE SEQUENCE [LARGE SCALE GENOMIC DNA]</scope>
</reference>
<gene>
    <name evidence="3" type="ORF">DCF25_04410</name>
</gene>
<accession>A0A2W4URC6</accession>
<dbReference type="Proteomes" id="UP000249354">
    <property type="component" value="Unassembled WGS sequence"/>
</dbReference>
<feature type="region of interest" description="Disordered" evidence="1">
    <location>
        <begin position="348"/>
        <end position="375"/>
    </location>
</feature>
<feature type="transmembrane region" description="Helical" evidence="2">
    <location>
        <begin position="77"/>
        <end position="96"/>
    </location>
</feature>
<evidence type="ECO:0000313" key="4">
    <source>
        <dbReference type="Proteomes" id="UP000249354"/>
    </source>
</evidence>
<proteinExistence type="predicted"/>
<feature type="transmembrane region" description="Helical" evidence="2">
    <location>
        <begin position="175"/>
        <end position="195"/>
    </location>
</feature>
<evidence type="ECO:0000256" key="1">
    <source>
        <dbReference type="SAM" id="MobiDB-lite"/>
    </source>
</evidence>
<reference evidence="3 4" key="2">
    <citation type="submission" date="2018-06" db="EMBL/GenBank/DDBJ databases">
        <title>Metagenomic assembly of (sub)arctic Cyanobacteria and their associated microbiome from non-axenic cultures.</title>
        <authorList>
            <person name="Baurain D."/>
        </authorList>
    </citation>
    <scope>NUCLEOTIDE SEQUENCE [LARGE SCALE GENOMIC DNA]</scope>
    <source>
        <strain evidence="3">ULC129bin1</strain>
    </source>
</reference>
<comment type="caution">
    <text evidence="3">The sequence shown here is derived from an EMBL/GenBank/DDBJ whole genome shotgun (WGS) entry which is preliminary data.</text>
</comment>
<dbReference type="PANTHER" id="PTHR20992">
    <property type="entry name" value="AT15442P-RELATED"/>
    <property type="match status" value="1"/>
</dbReference>
<keyword evidence="2" id="KW-1133">Transmembrane helix</keyword>
<name>A0A2W4URC6_9CYAN</name>
<evidence type="ECO:0000313" key="3">
    <source>
        <dbReference type="EMBL" id="PZO21820.1"/>
    </source>
</evidence>
<keyword evidence="2" id="KW-0812">Transmembrane</keyword>
<feature type="transmembrane region" description="Helical" evidence="2">
    <location>
        <begin position="108"/>
        <end position="126"/>
    </location>
</feature>
<dbReference type="PANTHER" id="PTHR20992:SF9">
    <property type="entry name" value="AT15442P-RELATED"/>
    <property type="match status" value="1"/>
</dbReference>
<dbReference type="EMBL" id="QBMC01000017">
    <property type="protein sequence ID" value="PZO21820.1"/>
    <property type="molecule type" value="Genomic_DNA"/>
</dbReference>
<evidence type="ECO:0000256" key="2">
    <source>
        <dbReference type="SAM" id="Phobius"/>
    </source>
</evidence>
<dbReference type="AlphaFoldDB" id="A0A2W4URC6"/>
<dbReference type="InterPro" id="IPR005240">
    <property type="entry name" value="DUF389"/>
</dbReference>
<feature type="transmembrane region" description="Helical" evidence="2">
    <location>
        <begin position="201"/>
        <end position="225"/>
    </location>
</feature>
<protein>
    <submittedName>
        <fullName evidence="3">TIGR00341 family protein</fullName>
    </submittedName>
</protein>
<organism evidence="3 4">
    <name type="scientific">Leptolyngbya foveolarum</name>
    <dbReference type="NCBI Taxonomy" id="47253"/>
    <lineage>
        <taxon>Bacteria</taxon>
        <taxon>Bacillati</taxon>
        <taxon>Cyanobacteriota</taxon>
        <taxon>Cyanophyceae</taxon>
        <taxon>Leptolyngbyales</taxon>
        <taxon>Leptolyngbyaceae</taxon>
        <taxon>Leptolyngbya group</taxon>
        <taxon>Leptolyngbya</taxon>
    </lineage>
</organism>